<comment type="caution">
    <text evidence="3">The sequence shown here is derived from an EMBL/GenBank/DDBJ whole genome shotgun (WGS) entry which is preliminary data.</text>
</comment>
<feature type="compositionally biased region" description="Basic and acidic residues" evidence="1">
    <location>
        <begin position="151"/>
        <end position="165"/>
    </location>
</feature>
<keyword evidence="4" id="KW-1185">Reference proteome</keyword>
<feature type="chain" id="PRO_5046157921" evidence="2">
    <location>
        <begin position="19"/>
        <end position="181"/>
    </location>
</feature>
<feature type="signal peptide" evidence="2">
    <location>
        <begin position="1"/>
        <end position="18"/>
    </location>
</feature>
<sequence>MVRPLTISMMIAMPLASALLGLQLGRATIAEIDPVHFREAETRFHSDLVANRPAIWAGGSPVRLSDASLTQGLGSGCIKCIDYPEEYQPIHDRSSDVFDPVVAEPEVWTETAAHTPTEAAGPLVAEDLAEETETSRSDVARYAYYVITEDGEQRARTDGRLESPRSIEAVPASADANRGVR</sequence>
<evidence type="ECO:0000313" key="4">
    <source>
        <dbReference type="Proteomes" id="UP001259572"/>
    </source>
</evidence>
<organism evidence="3 4">
    <name type="scientific">Sphingosinicella rhizophila</name>
    <dbReference type="NCBI Taxonomy" id="3050082"/>
    <lineage>
        <taxon>Bacteria</taxon>
        <taxon>Pseudomonadati</taxon>
        <taxon>Pseudomonadota</taxon>
        <taxon>Alphaproteobacteria</taxon>
        <taxon>Sphingomonadales</taxon>
        <taxon>Sphingosinicellaceae</taxon>
        <taxon>Sphingosinicella</taxon>
    </lineage>
</organism>
<proteinExistence type="predicted"/>
<keyword evidence="2" id="KW-0732">Signal</keyword>
<dbReference type="RefSeq" id="WP_315723115.1">
    <property type="nucleotide sequence ID" value="NZ_JAVUPU010000001.1"/>
</dbReference>
<dbReference type="EMBL" id="JAVUPU010000001">
    <property type="protein sequence ID" value="MDT9597698.1"/>
    <property type="molecule type" value="Genomic_DNA"/>
</dbReference>
<name>A0ABU3Q2T1_9SPHN</name>
<evidence type="ECO:0000256" key="1">
    <source>
        <dbReference type="SAM" id="MobiDB-lite"/>
    </source>
</evidence>
<accession>A0ABU3Q2T1</accession>
<evidence type="ECO:0000313" key="3">
    <source>
        <dbReference type="EMBL" id="MDT9597698.1"/>
    </source>
</evidence>
<protein>
    <submittedName>
        <fullName evidence="3">Uncharacterized protein</fullName>
    </submittedName>
</protein>
<feature type="region of interest" description="Disordered" evidence="1">
    <location>
        <begin position="151"/>
        <end position="181"/>
    </location>
</feature>
<evidence type="ECO:0000256" key="2">
    <source>
        <dbReference type="SAM" id="SignalP"/>
    </source>
</evidence>
<dbReference type="Proteomes" id="UP001259572">
    <property type="component" value="Unassembled WGS sequence"/>
</dbReference>
<reference evidence="3 4" key="1">
    <citation type="submission" date="2023-05" db="EMBL/GenBank/DDBJ databases">
        <authorList>
            <person name="Guo Y."/>
        </authorList>
    </citation>
    <scope>NUCLEOTIDE SEQUENCE [LARGE SCALE GENOMIC DNA]</scope>
    <source>
        <strain evidence="3 4">GR2756</strain>
    </source>
</reference>
<gene>
    <name evidence="3" type="ORF">RQX22_01885</name>
</gene>